<feature type="compositionally biased region" description="Basic residues" evidence="1">
    <location>
        <begin position="1"/>
        <end position="10"/>
    </location>
</feature>
<feature type="compositionally biased region" description="Polar residues" evidence="1">
    <location>
        <begin position="110"/>
        <end position="119"/>
    </location>
</feature>
<dbReference type="GeneID" id="28900063"/>
<dbReference type="OMA" id="EHAFWNM"/>
<dbReference type="OrthoDB" id="5318346at2759"/>
<gene>
    <name evidence="3" type="ORF">L228DRAFT_266951</name>
</gene>
<organism evidence="3 4">
    <name type="scientific">Xylona heveae (strain CBS 132557 / TC161)</name>
    <dbReference type="NCBI Taxonomy" id="1328760"/>
    <lineage>
        <taxon>Eukaryota</taxon>
        <taxon>Fungi</taxon>
        <taxon>Dikarya</taxon>
        <taxon>Ascomycota</taxon>
        <taxon>Pezizomycotina</taxon>
        <taxon>Xylonomycetes</taxon>
        <taxon>Xylonales</taxon>
        <taxon>Xylonaceae</taxon>
        <taxon>Xylona</taxon>
    </lineage>
</organism>
<dbReference type="InParanoid" id="A0A165IAN1"/>
<evidence type="ECO:0000256" key="1">
    <source>
        <dbReference type="SAM" id="MobiDB-lite"/>
    </source>
</evidence>
<dbReference type="PANTHER" id="PTHR42080">
    <property type="entry name" value="SRR1 DOMAIN-CONTAINING PROTEIN"/>
    <property type="match status" value="1"/>
</dbReference>
<evidence type="ECO:0000313" key="4">
    <source>
        <dbReference type="Proteomes" id="UP000076632"/>
    </source>
</evidence>
<dbReference type="Pfam" id="PF07985">
    <property type="entry name" value="SRR1"/>
    <property type="match status" value="1"/>
</dbReference>
<dbReference type="InterPro" id="IPR012942">
    <property type="entry name" value="SRR1-like"/>
</dbReference>
<dbReference type="STRING" id="1328760.A0A165IAN1"/>
<sequence length="310" mass="34832">MPHSSRKKVVKPTYQKRVQLDDADGWTHMTTSRRSQHHGTDKPHGTVQHRDKFVPAEVPVGFRLGFLEKEYARYNDIWTGSECWKRLRDIFLSPSGKPFEGDEHDDQQKQTKQGEGNSQDAELIANNLAELSLNSEAERPVQPSDRITSCVCLGLGSLVDPVSRKTSLYQLVALQSILEILRTRYAITKVYAQDPVFNHMDIEFLKNSCNITVLPDPEAFAKIDSSTFLYAPHCERTFLLPGLKGKKPALSISNTMETLVNGPISTSLADEEIDIAKAFLEGQSATRFPDFEPQPGTFNDMSVYLQTEAD</sequence>
<dbReference type="AlphaFoldDB" id="A0A165IAN1"/>
<feature type="domain" description="SRR1-like" evidence="2">
    <location>
        <begin position="142"/>
        <end position="304"/>
    </location>
</feature>
<dbReference type="PANTHER" id="PTHR42080:SF1">
    <property type="entry name" value="SRR1-LIKE DOMAIN-CONTAINING PROTEIN"/>
    <property type="match status" value="1"/>
</dbReference>
<proteinExistence type="predicted"/>
<accession>A0A165IAN1</accession>
<dbReference type="EMBL" id="KV407456">
    <property type="protein sequence ID" value="KZF24631.1"/>
    <property type="molecule type" value="Genomic_DNA"/>
</dbReference>
<feature type="region of interest" description="Disordered" evidence="1">
    <location>
        <begin position="95"/>
        <end position="119"/>
    </location>
</feature>
<name>A0A165IAN1_XYLHT</name>
<feature type="compositionally biased region" description="Basic and acidic residues" evidence="1">
    <location>
        <begin position="38"/>
        <end position="49"/>
    </location>
</feature>
<evidence type="ECO:0000259" key="2">
    <source>
        <dbReference type="Pfam" id="PF07985"/>
    </source>
</evidence>
<keyword evidence="4" id="KW-1185">Reference proteome</keyword>
<evidence type="ECO:0000313" key="3">
    <source>
        <dbReference type="EMBL" id="KZF24631.1"/>
    </source>
</evidence>
<reference evidence="3 4" key="1">
    <citation type="journal article" date="2016" name="Fungal Biol.">
        <title>The genome of Xylona heveae provides a window into fungal endophytism.</title>
        <authorList>
            <person name="Gazis R."/>
            <person name="Kuo A."/>
            <person name="Riley R."/>
            <person name="LaButti K."/>
            <person name="Lipzen A."/>
            <person name="Lin J."/>
            <person name="Amirebrahimi M."/>
            <person name="Hesse C.N."/>
            <person name="Spatafora J.W."/>
            <person name="Henrissat B."/>
            <person name="Hainaut M."/>
            <person name="Grigoriev I.V."/>
            <person name="Hibbett D.S."/>
        </authorList>
    </citation>
    <scope>NUCLEOTIDE SEQUENCE [LARGE SCALE GENOMIC DNA]</scope>
    <source>
        <strain evidence="3 4">TC161</strain>
    </source>
</reference>
<dbReference type="RefSeq" id="XP_018190186.1">
    <property type="nucleotide sequence ID" value="XM_018334926.1"/>
</dbReference>
<dbReference type="Proteomes" id="UP000076632">
    <property type="component" value="Unassembled WGS sequence"/>
</dbReference>
<feature type="region of interest" description="Disordered" evidence="1">
    <location>
        <begin position="1"/>
        <end position="49"/>
    </location>
</feature>
<protein>
    <recommendedName>
        <fullName evidence="2">SRR1-like domain-containing protein</fullName>
    </recommendedName>
</protein>